<dbReference type="GO" id="GO:0005829">
    <property type="term" value="C:cytosol"/>
    <property type="evidence" value="ECO:0007669"/>
    <property type="project" value="TreeGrafter"/>
</dbReference>
<feature type="binding site" evidence="2">
    <location>
        <position position="17"/>
    </location>
    <ligand>
        <name>Mg(2+)</name>
        <dbReference type="ChEBI" id="CHEBI:18420"/>
    </ligand>
</feature>
<feature type="binding site" evidence="2">
    <location>
        <begin position="112"/>
        <end position="115"/>
    </location>
    <ligand>
        <name>ATP</name>
        <dbReference type="ChEBI" id="CHEBI:30616"/>
    </ligand>
</feature>
<evidence type="ECO:0000256" key="1">
    <source>
        <dbReference type="ARBA" id="ARBA00022756"/>
    </source>
</evidence>
<proteinExistence type="inferred from homology"/>
<dbReference type="SUPFAM" id="SSF52540">
    <property type="entry name" value="P-loop containing nucleoside triphosphate hydrolases"/>
    <property type="match status" value="1"/>
</dbReference>
<dbReference type="EC" id="6.3.3.3" evidence="2"/>
<gene>
    <name evidence="2 3" type="primary">bioD</name>
    <name evidence="3" type="ORF">NITMOv2_2070</name>
</gene>
<dbReference type="AlphaFoldDB" id="A0A0K2GD19"/>
<dbReference type="InterPro" id="IPR004472">
    <property type="entry name" value="DTB_synth_BioD"/>
</dbReference>
<evidence type="ECO:0000313" key="4">
    <source>
        <dbReference type="Proteomes" id="UP000069205"/>
    </source>
</evidence>
<comment type="similarity">
    <text evidence="2">Belongs to the dethiobiotin synthetase family.</text>
</comment>
<feature type="active site" evidence="2">
    <location>
        <position position="38"/>
    </location>
</feature>
<keyword evidence="4" id="KW-1185">Reference proteome</keyword>
<dbReference type="PANTHER" id="PTHR43210">
    <property type="entry name" value="DETHIOBIOTIN SYNTHETASE"/>
    <property type="match status" value="1"/>
</dbReference>
<dbReference type="PATRIC" id="fig|42253.5.peg.2042"/>
<comment type="subcellular location">
    <subcellularLocation>
        <location evidence="2">Cytoplasm</location>
    </subcellularLocation>
</comment>
<keyword evidence="2" id="KW-0963">Cytoplasm</keyword>
<feature type="binding site" evidence="2">
    <location>
        <begin position="13"/>
        <end position="18"/>
    </location>
    <ligand>
        <name>ATP</name>
        <dbReference type="ChEBI" id="CHEBI:30616"/>
    </ligand>
</feature>
<dbReference type="Proteomes" id="UP000069205">
    <property type="component" value="Chromosome"/>
</dbReference>
<feature type="binding site" evidence="2">
    <location>
        <position position="51"/>
    </location>
    <ligand>
        <name>Mg(2+)</name>
        <dbReference type="ChEBI" id="CHEBI:18420"/>
    </ligand>
</feature>
<dbReference type="Pfam" id="PF13500">
    <property type="entry name" value="AAA_26"/>
    <property type="match status" value="1"/>
</dbReference>
<dbReference type="OrthoDB" id="9802097at2"/>
<accession>A0A0K2GD19</accession>
<dbReference type="GO" id="GO:0004141">
    <property type="term" value="F:dethiobiotin synthase activity"/>
    <property type="evidence" value="ECO:0007669"/>
    <property type="project" value="UniProtKB-UniRule"/>
</dbReference>
<dbReference type="GO" id="GO:0000287">
    <property type="term" value="F:magnesium ion binding"/>
    <property type="evidence" value="ECO:0007669"/>
    <property type="project" value="UniProtKB-UniRule"/>
</dbReference>
<comment type="cofactor">
    <cofactor evidence="2">
        <name>Mg(2+)</name>
        <dbReference type="ChEBI" id="CHEBI:18420"/>
    </cofactor>
</comment>
<evidence type="ECO:0000313" key="3">
    <source>
        <dbReference type="EMBL" id="ALA58487.1"/>
    </source>
</evidence>
<organism evidence="3 4">
    <name type="scientific">Nitrospira moscoviensis</name>
    <dbReference type="NCBI Taxonomy" id="42253"/>
    <lineage>
        <taxon>Bacteria</taxon>
        <taxon>Pseudomonadati</taxon>
        <taxon>Nitrospirota</taxon>
        <taxon>Nitrospiria</taxon>
        <taxon>Nitrospirales</taxon>
        <taxon>Nitrospiraceae</taxon>
        <taxon>Nitrospira</taxon>
    </lineage>
</organism>
<dbReference type="GO" id="GO:0005524">
    <property type="term" value="F:ATP binding"/>
    <property type="evidence" value="ECO:0007669"/>
    <property type="project" value="UniProtKB-UniRule"/>
</dbReference>
<dbReference type="STRING" id="42253.NITMOv2_2070"/>
<keyword evidence="2 3" id="KW-0436">Ligase</keyword>
<dbReference type="EMBL" id="CP011801">
    <property type="protein sequence ID" value="ALA58487.1"/>
    <property type="molecule type" value="Genomic_DNA"/>
</dbReference>
<keyword evidence="2" id="KW-0460">Magnesium</keyword>
<comment type="function">
    <text evidence="2">Catalyzes a mechanistically unusual reaction, the ATP-dependent insertion of CO2 between the N7 and N8 nitrogen atoms of 7,8-diaminopelargonic acid (DAPA, also called 7,8-diammoniononanoate) to form a ureido ring.</text>
</comment>
<dbReference type="NCBIfam" id="TIGR00347">
    <property type="entry name" value="bioD"/>
    <property type="match status" value="1"/>
</dbReference>
<comment type="subunit">
    <text evidence="2">Homodimer.</text>
</comment>
<comment type="catalytic activity">
    <reaction evidence="2">
        <text>(7R,8S)-7,8-diammoniononanoate + CO2 + ATP = (4R,5S)-dethiobiotin + ADP + phosphate + 3 H(+)</text>
        <dbReference type="Rhea" id="RHEA:15805"/>
        <dbReference type="ChEBI" id="CHEBI:15378"/>
        <dbReference type="ChEBI" id="CHEBI:16526"/>
        <dbReference type="ChEBI" id="CHEBI:30616"/>
        <dbReference type="ChEBI" id="CHEBI:43474"/>
        <dbReference type="ChEBI" id="CHEBI:149469"/>
        <dbReference type="ChEBI" id="CHEBI:149473"/>
        <dbReference type="ChEBI" id="CHEBI:456216"/>
        <dbReference type="EC" id="6.3.3.3"/>
    </reaction>
</comment>
<feature type="binding site" evidence="2">
    <location>
        <position position="112"/>
    </location>
    <ligand>
        <name>Mg(2+)</name>
        <dbReference type="ChEBI" id="CHEBI:18420"/>
    </ligand>
</feature>
<dbReference type="InterPro" id="IPR027417">
    <property type="entry name" value="P-loop_NTPase"/>
</dbReference>
<dbReference type="PIRSF" id="PIRSF006755">
    <property type="entry name" value="DTB_synth"/>
    <property type="match status" value="1"/>
</dbReference>
<dbReference type="KEGG" id="nmv:NITMOv2_2070"/>
<feature type="binding site" evidence="2">
    <location>
        <begin position="172"/>
        <end position="173"/>
    </location>
    <ligand>
        <name>ATP</name>
        <dbReference type="ChEBI" id="CHEBI:30616"/>
    </ligand>
</feature>
<evidence type="ECO:0000256" key="2">
    <source>
        <dbReference type="HAMAP-Rule" id="MF_00336"/>
    </source>
</evidence>
<feature type="binding site" evidence="2">
    <location>
        <position position="42"/>
    </location>
    <ligand>
        <name>substrate</name>
    </ligand>
</feature>
<protein>
    <recommendedName>
        <fullName evidence="2">ATP-dependent dethiobiotin synthetase BioD</fullName>
        <ecNumber evidence="2">6.3.3.3</ecNumber>
    </recommendedName>
    <alternativeName>
        <fullName evidence="2">DTB synthetase</fullName>
        <shortName evidence="2">DTBS</shortName>
    </alternativeName>
    <alternativeName>
        <fullName evidence="2">Dethiobiotin synthase</fullName>
    </alternativeName>
</protein>
<sequence>MKRTIVVTATDTGVGKTVTTATLAAALRRCGYSVGVMKPIETGVVIERRSDAWFLKQVAQVSDALELIRPYAFRLPVAPLDASRVERRPIRFSTIRQAYRRLQRRHDLLLVEGVGGLHVPLTAAADVLDLIAMLQAPVLVVGRAGLGGVNHARLTVDTLRRRKIPVLAVVLNHPTPARTALARRQAQSTVSLLRERAGVPVVGPLPHHPGMAARTVQALSKLVENREMGKLMKLVLAAARESRRRRAKCPAPSGSPR</sequence>
<keyword evidence="2" id="KW-0479">Metal-binding</keyword>
<dbReference type="GO" id="GO:0009102">
    <property type="term" value="P:biotin biosynthetic process"/>
    <property type="evidence" value="ECO:0007669"/>
    <property type="project" value="UniProtKB-UniRule"/>
</dbReference>
<dbReference type="RefSeq" id="WP_083447898.1">
    <property type="nucleotide sequence ID" value="NZ_CP011801.1"/>
</dbReference>
<dbReference type="HAMAP" id="MF_00336">
    <property type="entry name" value="BioD"/>
    <property type="match status" value="1"/>
</dbReference>
<feature type="binding site" evidence="2">
    <location>
        <position position="51"/>
    </location>
    <ligand>
        <name>ATP</name>
        <dbReference type="ChEBI" id="CHEBI:30616"/>
    </ligand>
</feature>
<dbReference type="CDD" id="cd03109">
    <property type="entry name" value="DTBS"/>
    <property type="match status" value="1"/>
</dbReference>
<keyword evidence="2" id="KW-0067">ATP-binding</keyword>
<name>A0A0K2GD19_NITMO</name>
<keyword evidence="2" id="KW-0547">Nucleotide-binding</keyword>
<comment type="pathway">
    <text evidence="2">Cofactor biosynthesis; biotin biosynthesis; biotin from 7,8-diaminononanoate: step 1/2.</text>
</comment>
<reference evidence="3 4" key="1">
    <citation type="journal article" date="2015" name="Proc. Natl. Acad. Sci. U.S.A.">
        <title>Expanded metabolic versatility of ubiquitous nitrite-oxidizing bacteria from the genus Nitrospira.</title>
        <authorList>
            <person name="Koch H."/>
            <person name="Lucker S."/>
            <person name="Albertsen M."/>
            <person name="Kitzinger K."/>
            <person name="Herbold C."/>
            <person name="Spieck E."/>
            <person name="Nielsen P.H."/>
            <person name="Wagner M."/>
            <person name="Daims H."/>
        </authorList>
    </citation>
    <scope>NUCLEOTIDE SEQUENCE [LARGE SCALE GENOMIC DNA]</scope>
    <source>
        <strain evidence="3 4">NSP M-1</strain>
    </source>
</reference>
<comment type="caution">
    <text evidence="2">Lacks conserved residue(s) required for the propagation of feature annotation.</text>
</comment>
<dbReference type="UniPathway" id="UPA00078">
    <property type="reaction ID" value="UER00161"/>
</dbReference>
<dbReference type="PANTHER" id="PTHR43210:SF5">
    <property type="entry name" value="DETHIOBIOTIN SYNTHETASE"/>
    <property type="match status" value="1"/>
</dbReference>
<dbReference type="Gene3D" id="3.40.50.300">
    <property type="entry name" value="P-loop containing nucleotide triphosphate hydrolases"/>
    <property type="match status" value="1"/>
</dbReference>
<keyword evidence="1 2" id="KW-0093">Biotin biosynthesis</keyword>